<dbReference type="OrthoDB" id="3052647at2759"/>
<evidence type="ECO:0000256" key="2">
    <source>
        <dbReference type="SAM" id="Phobius"/>
    </source>
</evidence>
<keyword evidence="2" id="KW-1133">Transmembrane helix</keyword>
<dbReference type="EMBL" id="MU157893">
    <property type="protein sequence ID" value="KAF9524783.1"/>
    <property type="molecule type" value="Genomic_DNA"/>
</dbReference>
<keyword evidence="2" id="KW-0472">Membrane</keyword>
<dbReference type="AlphaFoldDB" id="A0A9P6E8Q6"/>
<evidence type="ECO:0008006" key="5">
    <source>
        <dbReference type="Google" id="ProtNLM"/>
    </source>
</evidence>
<keyword evidence="4" id="KW-1185">Reference proteome</keyword>
<proteinExistence type="predicted"/>
<feature type="compositionally biased region" description="Polar residues" evidence="1">
    <location>
        <begin position="354"/>
        <end position="382"/>
    </location>
</feature>
<evidence type="ECO:0000313" key="4">
    <source>
        <dbReference type="Proteomes" id="UP000807306"/>
    </source>
</evidence>
<feature type="transmembrane region" description="Helical" evidence="2">
    <location>
        <begin position="296"/>
        <end position="320"/>
    </location>
</feature>
<sequence length="479" mass="51687">MAKRSIIVDDLDPSIKYEGNSWFADQGSQDRAGNFGPPFRSTLHGTQSSASLSFQFSGTSITVVGANNLRNDSGVLDPKWECFVDHISIGATDPFPYAENNWGFCNQDQLVDGPHTLTVNVTVAKKQTFWFDRIQYTPSPSASIENSIIYIENSDPELQYGPGWGALGGTANLTQTKGSLFEFEFTGVSLSWFSFIPQEFPGNATTGSYSIDGGSPQAFSLNGHPADSTTTVYNQKFFETPTLPMGKHKLSVVYNGNGDVTPLTLDYLVVQNGTAPSNNTTGSDNNNPVPVKKTNIGAIVGGIVSAVAVIILIIIAFLFFRRRRRQQYKRRSIDLHEEDPPVAQVHPFQYSPVHQSASFHPSSPTGVTSSAWGTSDGHQPGSSVYGGIAPANARLHQSNPSAGSRSDLHSTSGAMSSRNPVTPPADGSFGQPLFEKARDAMSQQSRGTSRVVLHEDSGVRNLHNPVEDVVELPPQYTAG</sequence>
<organism evidence="3 4">
    <name type="scientific">Crepidotus variabilis</name>
    <dbReference type="NCBI Taxonomy" id="179855"/>
    <lineage>
        <taxon>Eukaryota</taxon>
        <taxon>Fungi</taxon>
        <taxon>Dikarya</taxon>
        <taxon>Basidiomycota</taxon>
        <taxon>Agaricomycotina</taxon>
        <taxon>Agaricomycetes</taxon>
        <taxon>Agaricomycetidae</taxon>
        <taxon>Agaricales</taxon>
        <taxon>Agaricineae</taxon>
        <taxon>Crepidotaceae</taxon>
        <taxon>Crepidotus</taxon>
    </lineage>
</organism>
<comment type="caution">
    <text evidence="3">The sequence shown here is derived from an EMBL/GenBank/DDBJ whole genome shotgun (WGS) entry which is preliminary data.</text>
</comment>
<feature type="region of interest" description="Disordered" evidence="1">
    <location>
        <begin position="354"/>
        <end position="459"/>
    </location>
</feature>
<dbReference type="Gene3D" id="2.60.120.260">
    <property type="entry name" value="Galactose-binding domain-like"/>
    <property type="match status" value="2"/>
</dbReference>
<evidence type="ECO:0000256" key="1">
    <source>
        <dbReference type="SAM" id="MobiDB-lite"/>
    </source>
</evidence>
<gene>
    <name evidence="3" type="ORF">CPB83DRAFT_909679</name>
</gene>
<name>A0A9P6E8Q6_9AGAR</name>
<protein>
    <recommendedName>
        <fullName evidence="5">Transmembrane protein</fullName>
    </recommendedName>
</protein>
<accession>A0A9P6E8Q6</accession>
<evidence type="ECO:0000313" key="3">
    <source>
        <dbReference type="EMBL" id="KAF9524783.1"/>
    </source>
</evidence>
<reference evidence="3" key="1">
    <citation type="submission" date="2020-11" db="EMBL/GenBank/DDBJ databases">
        <authorList>
            <consortium name="DOE Joint Genome Institute"/>
            <person name="Ahrendt S."/>
            <person name="Riley R."/>
            <person name="Andreopoulos W."/>
            <person name="Labutti K."/>
            <person name="Pangilinan J."/>
            <person name="Ruiz-Duenas F.J."/>
            <person name="Barrasa J.M."/>
            <person name="Sanchez-Garcia M."/>
            <person name="Camarero S."/>
            <person name="Miyauchi S."/>
            <person name="Serrano A."/>
            <person name="Linde D."/>
            <person name="Babiker R."/>
            <person name="Drula E."/>
            <person name="Ayuso-Fernandez I."/>
            <person name="Pacheco R."/>
            <person name="Padilla G."/>
            <person name="Ferreira P."/>
            <person name="Barriuso J."/>
            <person name="Kellner H."/>
            <person name="Castanera R."/>
            <person name="Alfaro M."/>
            <person name="Ramirez L."/>
            <person name="Pisabarro A.G."/>
            <person name="Kuo A."/>
            <person name="Tritt A."/>
            <person name="Lipzen A."/>
            <person name="He G."/>
            <person name="Yan M."/>
            <person name="Ng V."/>
            <person name="Cullen D."/>
            <person name="Martin F."/>
            <person name="Rosso M.-N."/>
            <person name="Henrissat B."/>
            <person name="Hibbett D."/>
            <person name="Martinez A.T."/>
            <person name="Grigoriev I.V."/>
        </authorList>
    </citation>
    <scope>NUCLEOTIDE SEQUENCE</scope>
    <source>
        <strain evidence="3">CBS 506.95</strain>
    </source>
</reference>
<feature type="compositionally biased region" description="Polar residues" evidence="1">
    <location>
        <begin position="395"/>
        <end position="420"/>
    </location>
</feature>
<dbReference type="Proteomes" id="UP000807306">
    <property type="component" value="Unassembled WGS sequence"/>
</dbReference>
<keyword evidence="2" id="KW-0812">Transmembrane</keyword>